<keyword evidence="12" id="KW-1185">Reference proteome</keyword>
<dbReference type="InterPro" id="IPR029026">
    <property type="entry name" value="tRNA_m1G_MTases_N"/>
</dbReference>
<sequence>MINPERFQKIRKLLELRQSDLAMVMDNVNKPHNLAAIIRTCDAVGIETIHAVSQKPAIRTKQKTAGGSSKWTNLTLHDSMPELLTTLRSEGKQILAAHFNEHSVDYRSIDYTKPTAIIMGAEKFGPAASTLEHVDQTIHIPMQGMVESLNVSVAAAVILFELQRQRLQAGCYDKPTLDPAYLQKRLFELSYPTISETLRHQGKPYPPLSEERTPPFFTFSPGR</sequence>
<evidence type="ECO:0000259" key="10">
    <source>
        <dbReference type="Pfam" id="PF12105"/>
    </source>
</evidence>
<dbReference type="SUPFAM" id="SSF75217">
    <property type="entry name" value="alpha/beta knot"/>
    <property type="match status" value="1"/>
</dbReference>
<gene>
    <name evidence="7 11" type="primary">trmH</name>
    <name evidence="11" type="ORF">FGF68_08630</name>
</gene>
<dbReference type="InterPro" id="IPR029028">
    <property type="entry name" value="Alpha/beta_knot_MTases"/>
</dbReference>
<comment type="catalytic activity">
    <reaction evidence="7">
        <text>guanosine(18) in tRNA + S-adenosyl-L-methionine = 2'-O-methylguanosine(18) in tRNA + S-adenosyl-L-homocysteine + H(+)</text>
        <dbReference type="Rhea" id="RHEA:20077"/>
        <dbReference type="Rhea" id="RHEA-COMP:10190"/>
        <dbReference type="Rhea" id="RHEA-COMP:10192"/>
        <dbReference type="ChEBI" id="CHEBI:15378"/>
        <dbReference type="ChEBI" id="CHEBI:57856"/>
        <dbReference type="ChEBI" id="CHEBI:59789"/>
        <dbReference type="ChEBI" id="CHEBI:74269"/>
        <dbReference type="ChEBI" id="CHEBI:74445"/>
        <dbReference type="EC" id="2.1.1.34"/>
    </reaction>
</comment>
<keyword evidence="4 7" id="KW-0949">S-adenosyl-L-methionine</keyword>
<dbReference type="GO" id="GO:0002938">
    <property type="term" value="P:tRNA guanine ribose methylation"/>
    <property type="evidence" value="ECO:0007669"/>
    <property type="project" value="UniProtKB-UniRule"/>
</dbReference>
<evidence type="ECO:0000256" key="5">
    <source>
        <dbReference type="ARBA" id="ARBA00022694"/>
    </source>
</evidence>
<dbReference type="Pfam" id="PF00588">
    <property type="entry name" value="SpoU_methylase"/>
    <property type="match status" value="1"/>
</dbReference>
<comment type="caution">
    <text evidence="11">The sequence shown here is derived from an EMBL/GenBank/DDBJ whole genome shotgun (WGS) entry which is preliminary data.</text>
</comment>
<dbReference type="InterPro" id="IPR022724">
    <property type="entry name" value="rRNA_MeTrfase_SpoU_C"/>
</dbReference>
<dbReference type="EC" id="2.1.1.34" evidence="7"/>
<dbReference type="CDD" id="cd18092">
    <property type="entry name" value="SpoU-like_TrmH"/>
    <property type="match status" value="1"/>
</dbReference>
<evidence type="ECO:0000256" key="2">
    <source>
        <dbReference type="ARBA" id="ARBA00022603"/>
    </source>
</evidence>
<dbReference type="EMBL" id="VDCI01000008">
    <property type="protein sequence ID" value="TNJ36093.1"/>
    <property type="molecule type" value="Genomic_DNA"/>
</dbReference>
<dbReference type="GO" id="GO:0000049">
    <property type="term" value="F:tRNA binding"/>
    <property type="evidence" value="ECO:0007669"/>
    <property type="project" value="UniProtKB-UniRule"/>
</dbReference>
<name>A0A5C4RXS1_PROVB</name>
<dbReference type="GO" id="GO:0141100">
    <property type="term" value="F:tRNA (guanine(18)-2'-O)-methyltransferase activity"/>
    <property type="evidence" value="ECO:0007669"/>
    <property type="project" value="UniProtKB-UniRule"/>
</dbReference>
<evidence type="ECO:0000256" key="6">
    <source>
        <dbReference type="ARBA" id="ARBA00022884"/>
    </source>
</evidence>
<comment type="similarity">
    <text evidence="7">Belongs to the class IV-like SAM-binding methyltransferase superfamily. RNA methyltransferase TrmH family.</text>
</comment>
<protein>
    <recommendedName>
        <fullName evidence="7">tRNA (guanosine(18)-2'-O)-methyltransferase</fullName>
        <ecNumber evidence="7">2.1.1.34</ecNumber>
    </recommendedName>
    <alternativeName>
        <fullName evidence="7">tRNA [Gm18] methyltransferase</fullName>
    </alternativeName>
</protein>
<keyword evidence="3 7" id="KW-0808">Transferase</keyword>
<dbReference type="HAMAP" id="MF_02060">
    <property type="entry name" value="tRNA_methyltr_TrmH"/>
    <property type="match status" value="1"/>
</dbReference>
<dbReference type="AlphaFoldDB" id="A0A5C4RXS1"/>
<dbReference type="PANTHER" id="PTHR43453:SF1">
    <property type="entry name" value="TRNA_RRNA METHYLTRANSFERASE SPOU TYPE DOMAIN-CONTAINING PROTEIN"/>
    <property type="match status" value="1"/>
</dbReference>
<evidence type="ECO:0000256" key="3">
    <source>
        <dbReference type="ARBA" id="ARBA00022679"/>
    </source>
</evidence>
<organism evidence="11 12">
    <name type="scientific">Prosthecochloris vibrioformis</name>
    <name type="common">Chlorobium vibrioforme</name>
    <dbReference type="NCBI Taxonomy" id="1098"/>
    <lineage>
        <taxon>Bacteria</taxon>
        <taxon>Pseudomonadati</taxon>
        <taxon>Chlorobiota</taxon>
        <taxon>Chlorobiia</taxon>
        <taxon>Chlorobiales</taxon>
        <taxon>Chlorobiaceae</taxon>
        <taxon>Prosthecochloris</taxon>
    </lineage>
</organism>
<dbReference type="Pfam" id="PF12105">
    <property type="entry name" value="SpoU_methylas_C"/>
    <property type="match status" value="1"/>
</dbReference>
<evidence type="ECO:0000256" key="1">
    <source>
        <dbReference type="ARBA" id="ARBA00022555"/>
    </source>
</evidence>
<keyword evidence="6 7" id="KW-0694">RNA-binding</keyword>
<dbReference type="Gene3D" id="3.40.1280.10">
    <property type="match status" value="1"/>
</dbReference>
<dbReference type="Proteomes" id="UP000309544">
    <property type="component" value="Unassembled WGS sequence"/>
</dbReference>
<evidence type="ECO:0000259" key="9">
    <source>
        <dbReference type="Pfam" id="PF00588"/>
    </source>
</evidence>
<feature type="domain" description="RNA methyltransferase SpoU/TrmH type C-terminal" evidence="10">
    <location>
        <begin position="164"/>
        <end position="211"/>
    </location>
</feature>
<dbReference type="RefSeq" id="WP_139626772.1">
    <property type="nucleotide sequence ID" value="NZ_VDCI01000008.1"/>
</dbReference>
<feature type="region of interest" description="Disordered" evidence="8">
    <location>
        <begin position="200"/>
        <end position="223"/>
    </location>
</feature>
<accession>A0A5C4RXS1</accession>
<comment type="function">
    <text evidence="7">Catalyzes the 2'-O methylation of guanosine at position 18 in tRNA.</text>
</comment>
<reference evidence="11 12" key="1">
    <citation type="submission" date="2019-05" db="EMBL/GenBank/DDBJ databases">
        <title>Draft Whole-Genome sequence of the green sulfur bacterium Prosthecochloris vibrioformis DSM 260.</title>
        <authorList>
            <person name="Meyer T.E."/>
            <person name="Kyndt J.A."/>
        </authorList>
    </citation>
    <scope>NUCLEOTIDE SEQUENCE [LARGE SCALE GENOMIC DNA]</scope>
    <source>
        <strain evidence="11 12">DSM 260</strain>
    </source>
</reference>
<evidence type="ECO:0000256" key="7">
    <source>
        <dbReference type="HAMAP-Rule" id="MF_02060"/>
    </source>
</evidence>
<evidence type="ECO:0000313" key="11">
    <source>
        <dbReference type="EMBL" id="TNJ36093.1"/>
    </source>
</evidence>
<keyword evidence="2 7" id="KW-0489">Methyltransferase</keyword>
<dbReference type="InterPro" id="IPR001537">
    <property type="entry name" value="SpoU_MeTrfase"/>
</dbReference>
<dbReference type="NCBIfam" id="NF008295">
    <property type="entry name" value="PRK11081.1"/>
    <property type="match status" value="1"/>
</dbReference>
<keyword evidence="1 7" id="KW-0820">tRNA-binding</keyword>
<feature type="binding site" evidence="7">
    <location>
        <position position="140"/>
    </location>
    <ligand>
        <name>S-adenosyl-L-methionine</name>
        <dbReference type="ChEBI" id="CHEBI:59789"/>
    </ligand>
</feature>
<dbReference type="PANTHER" id="PTHR43453">
    <property type="entry name" value="RRNA METHYLASE-LIKE"/>
    <property type="match status" value="1"/>
</dbReference>
<proteinExistence type="inferred from homology"/>
<dbReference type="InterPro" id="IPR033671">
    <property type="entry name" value="TrmH"/>
</dbReference>
<evidence type="ECO:0000313" key="12">
    <source>
        <dbReference type="Proteomes" id="UP000309544"/>
    </source>
</evidence>
<feature type="binding site" evidence="7">
    <location>
        <position position="149"/>
    </location>
    <ligand>
        <name>S-adenosyl-L-methionine</name>
        <dbReference type="ChEBI" id="CHEBI:59789"/>
    </ligand>
</feature>
<keyword evidence="5 7" id="KW-0819">tRNA processing</keyword>
<evidence type="ECO:0000256" key="8">
    <source>
        <dbReference type="SAM" id="MobiDB-lite"/>
    </source>
</evidence>
<comment type="caution">
    <text evidence="7">Lacks conserved residue(s) required for the propagation of feature annotation.</text>
</comment>
<evidence type="ECO:0000256" key="4">
    <source>
        <dbReference type="ARBA" id="ARBA00022691"/>
    </source>
</evidence>
<feature type="domain" description="tRNA/rRNA methyltransferase SpoU type" evidence="9">
    <location>
        <begin position="21"/>
        <end position="160"/>
    </location>
</feature>